<accession>A0ABV7W3X8</accession>
<feature type="transmembrane region" description="Helical" evidence="7">
    <location>
        <begin position="314"/>
        <end position="337"/>
    </location>
</feature>
<gene>
    <name evidence="9" type="ORF">ACFOPI_10785</name>
</gene>
<feature type="transmembrane region" description="Helical" evidence="7">
    <location>
        <begin position="224"/>
        <end position="246"/>
    </location>
</feature>
<dbReference type="EMBL" id="JBHRXX010000005">
    <property type="protein sequence ID" value="MFC3684079.1"/>
    <property type="molecule type" value="Genomic_DNA"/>
</dbReference>
<feature type="transmembrane region" description="Helical" evidence="7">
    <location>
        <begin position="258"/>
        <end position="279"/>
    </location>
</feature>
<dbReference type="InterPro" id="IPR036259">
    <property type="entry name" value="MFS_trans_sf"/>
</dbReference>
<feature type="transmembrane region" description="Helical" evidence="7">
    <location>
        <begin position="20"/>
        <end position="42"/>
    </location>
</feature>
<evidence type="ECO:0000256" key="1">
    <source>
        <dbReference type="ARBA" id="ARBA00004651"/>
    </source>
</evidence>
<dbReference type="InterPro" id="IPR010290">
    <property type="entry name" value="TM_effector"/>
</dbReference>
<evidence type="ECO:0000256" key="6">
    <source>
        <dbReference type="ARBA" id="ARBA00023136"/>
    </source>
</evidence>
<keyword evidence="5 7" id="KW-1133">Transmembrane helix</keyword>
<reference evidence="10" key="1">
    <citation type="journal article" date="2019" name="Int. J. Syst. Evol. Microbiol.">
        <title>The Global Catalogue of Microorganisms (GCM) 10K type strain sequencing project: providing services to taxonomists for standard genome sequencing and annotation.</title>
        <authorList>
            <consortium name="The Broad Institute Genomics Platform"/>
            <consortium name="The Broad Institute Genome Sequencing Center for Infectious Disease"/>
            <person name="Wu L."/>
            <person name="Ma J."/>
        </authorList>
    </citation>
    <scope>NUCLEOTIDE SEQUENCE [LARGE SCALE GENOMIC DNA]</scope>
    <source>
        <strain evidence="10">KCTC 42501</strain>
    </source>
</reference>
<dbReference type="Pfam" id="PF05977">
    <property type="entry name" value="MFS_3"/>
    <property type="match status" value="1"/>
</dbReference>
<dbReference type="PROSITE" id="PS50850">
    <property type="entry name" value="MFS"/>
    <property type="match status" value="1"/>
</dbReference>
<feature type="transmembrane region" description="Helical" evidence="7">
    <location>
        <begin position="81"/>
        <end position="104"/>
    </location>
</feature>
<keyword evidence="6 7" id="KW-0472">Membrane</keyword>
<feature type="transmembrane region" description="Helical" evidence="7">
    <location>
        <begin position="349"/>
        <end position="368"/>
    </location>
</feature>
<feature type="transmembrane region" description="Helical" evidence="7">
    <location>
        <begin position="165"/>
        <end position="187"/>
    </location>
</feature>
<evidence type="ECO:0000259" key="8">
    <source>
        <dbReference type="PROSITE" id="PS50850"/>
    </source>
</evidence>
<feature type="transmembrane region" description="Helical" evidence="7">
    <location>
        <begin position="374"/>
        <end position="395"/>
    </location>
</feature>
<sequence>MTPSHSIWSPLRQPAFRGLWLCGAVFFIGSGMQTMAAAWLMVQLTGSSFLAALVQTAVFLPMFLLALPAGVLADTTDRRRLISGALVAQVVACVLLALLVLGGWGGPASVLFLVFVCGCCTAVLTPAWNSSVIDPVPRDEWPQAITAIGIAYNAARAIGPTLAGLLFAMLGAGWVFVVTVFTTVVMWESIRRWPPKAHPPSRLPAERLWGGTLSGLRFAWHSRIILAQLVRVMAYSAAGSALWALLPVIAQRQLGTGAQGFGLLMGCMGTGAVASGLVIGRLRNRFGLEAIIAVACVAFATVMLLAAWVRVPLLVYAAMAVGGAAWMAAMSTFNTATQASAPAWVRSRAVALHIVASLGAFAIGSAFWGALSDITGLTTALVAAGGLMAAGLLLARPFPLRVGEAHEVTQGTPWDELFVEAEPNPEAGPVAVEVGYRIRVGEDKAFLDTISRMKAPRRRDGATFWRVYKDLGEPSRYVERFIVASWADYLHQRARATVADHTLEAEVRGFLAPGESAHMSHYVAER</sequence>
<comment type="subcellular location">
    <subcellularLocation>
        <location evidence="1">Cell membrane</location>
        <topology evidence="1">Multi-pass membrane protein</topology>
    </subcellularLocation>
</comment>
<proteinExistence type="predicted"/>
<dbReference type="PANTHER" id="PTHR23513:SF11">
    <property type="entry name" value="STAPHYLOFERRIN A TRANSPORTER"/>
    <property type="match status" value="1"/>
</dbReference>
<dbReference type="CDD" id="cd06173">
    <property type="entry name" value="MFS_MefA_like"/>
    <property type="match status" value="1"/>
</dbReference>
<dbReference type="SUPFAM" id="SSF103473">
    <property type="entry name" value="MFS general substrate transporter"/>
    <property type="match status" value="1"/>
</dbReference>
<evidence type="ECO:0000256" key="4">
    <source>
        <dbReference type="ARBA" id="ARBA00022692"/>
    </source>
</evidence>
<organism evidence="9 10">
    <name type="scientific">Hydrogenophaga luteola</name>
    <dbReference type="NCBI Taxonomy" id="1591122"/>
    <lineage>
        <taxon>Bacteria</taxon>
        <taxon>Pseudomonadati</taxon>
        <taxon>Pseudomonadota</taxon>
        <taxon>Betaproteobacteria</taxon>
        <taxon>Burkholderiales</taxon>
        <taxon>Comamonadaceae</taxon>
        <taxon>Hydrogenophaga</taxon>
    </lineage>
</organism>
<dbReference type="InterPro" id="IPR020846">
    <property type="entry name" value="MFS_dom"/>
</dbReference>
<keyword evidence="4 7" id="KW-0812">Transmembrane</keyword>
<feature type="transmembrane region" description="Helical" evidence="7">
    <location>
        <begin position="110"/>
        <end position="129"/>
    </location>
</feature>
<keyword evidence="3" id="KW-1003">Cell membrane</keyword>
<keyword evidence="10" id="KW-1185">Reference proteome</keyword>
<protein>
    <submittedName>
        <fullName evidence="9">MFS transporter</fullName>
    </submittedName>
</protein>
<evidence type="ECO:0000256" key="3">
    <source>
        <dbReference type="ARBA" id="ARBA00022475"/>
    </source>
</evidence>
<evidence type="ECO:0000256" key="5">
    <source>
        <dbReference type="ARBA" id="ARBA00022989"/>
    </source>
</evidence>
<keyword evidence="2" id="KW-0813">Transport</keyword>
<dbReference type="RefSeq" id="WP_382173710.1">
    <property type="nucleotide sequence ID" value="NZ_JBHRXX010000005.1"/>
</dbReference>
<evidence type="ECO:0000256" key="7">
    <source>
        <dbReference type="SAM" id="Phobius"/>
    </source>
</evidence>
<feature type="transmembrane region" description="Helical" evidence="7">
    <location>
        <begin position="48"/>
        <end position="69"/>
    </location>
</feature>
<dbReference type="PANTHER" id="PTHR23513">
    <property type="entry name" value="INTEGRAL MEMBRANE EFFLUX PROTEIN-RELATED"/>
    <property type="match status" value="1"/>
</dbReference>
<evidence type="ECO:0000256" key="2">
    <source>
        <dbReference type="ARBA" id="ARBA00022448"/>
    </source>
</evidence>
<dbReference type="Proteomes" id="UP001595729">
    <property type="component" value="Unassembled WGS sequence"/>
</dbReference>
<evidence type="ECO:0000313" key="10">
    <source>
        <dbReference type="Proteomes" id="UP001595729"/>
    </source>
</evidence>
<comment type="caution">
    <text evidence="9">The sequence shown here is derived from an EMBL/GenBank/DDBJ whole genome shotgun (WGS) entry which is preliminary data.</text>
</comment>
<feature type="domain" description="Major facilitator superfamily (MFS) profile" evidence="8">
    <location>
        <begin position="15"/>
        <end position="403"/>
    </location>
</feature>
<dbReference type="Gene3D" id="1.20.1250.20">
    <property type="entry name" value="MFS general substrate transporter like domains"/>
    <property type="match status" value="1"/>
</dbReference>
<name>A0ABV7W3X8_9BURK</name>
<feature type="transmembrane region" description="Helical" evidence="7">
    <location>
        <begin position="286"/>
        <end position="308"/>
    </location>
</feature>
<evidence type="ECO:0000313" key="9">
    <source>
        <dbReference type="EMBL" id="MFC3684079.1"/>
    </source>
</evidence>